<comment type="caution">
    <text evidence="1">The sequence shown here is derived from an EMBL/GenBank/DDBJ whole genome shotgun (WGS) entry which is preliminary data.</text>
</comment>
<gene>
    <name evidence="1" type="ORF">BDY19DRAFT_17937</name>
</gene>
<protein>
    <submittedName>
        <fullName evidence="1">Uncharacterized protein</fullName>
    </submittedName>
</protein>
<evidence type="ECO:0000313" key="1">
    <source>
        <dbReference type="EMBL" id="KAI0094413.1"/>
    </source>
</evidence>
<name>A0ACB8UJ70_9APHY</name>
<proteinExistence type="predicted"/>
<reference evidence="1" key="1">
    <citation type="journal article" date="2021" name="Environ. Microbiol.">
        <title>Gene family expansions and transcriptome signatures uncover fungal adaptations to wood decay.</title>
        <authorList>
            <person name="Hage H."/>
            <person name="Miyauchi S."/>
            <person name="Viragh M."/>
            <person name="Drula E."/>
            <person name="Min B."/>
            <person name="Chaduli D."/>
            <person name="Navarro D."/>
            <person name="Favel A."/>
            <person name="Norest M."/>
            <person name="Lesage-Meessen L."/>
            <person name="Balint B."/>
            <person name="Merenyi Z."/>
            <person name="de Eugenio L."/>
            <person name="Morin E."/>
            <person name="Martinez A.T."/>
            <person name="Baldrian P."/>
            <person name="Stursova M."/>
            <person name="Martinez M.J."/>
            <person name="Novotny C."/>
            <person name="Magnuson J.K."/>
            <person name="Spatafora J.W."/>
            <person name="Maurice S."/>
            <person name="Pangilinan J."/>
            <person name="Andreopoulos W."/>
            <person name="LaButti K."/>
            <person name="Hundley H."/>
            <person name="Na H."/>
            <person name="Kuo A."/>
            <person name="Barry K."/>
            <person name="Lipzen A."/>
            <person name="Henrissat B."/>
            <person name="Riley R."/>
            <person name="Ahrendt S."/>
            <person name="Nagy L.G."/>
            <person name="Grigoriev I.V."/>
            <person name="Martin F."/>
            <person name="Rosso M.N."/>
        </authorList>
    </citation>
    <scope>NUCLEOTIDE SEQUENCE</scope>
    <source>
        <strain evidence="1">CBS 384.51</strain>
    </source>
</reference>
<dbReference type="EMBL" id="MU274900">
    <property type="protein sequence ID" value="KAI0094413.1"/>
    <property type="molecule type" value="Genomic_DNA"/>
</dbReference>
<sequence length="473" mass="52416">MLVLGMASLFVSHLGYRPSPPFCILTLYFYHHTVSSYCLPTIPLTNSKPFPSAALLVMHSSPYDPPAKFDVLHNDVKEFSCGCGFMSLERQLYMEHVDNCALSGKKSSTTRQGVPSHRSRTSKRLERDSSSKIFLPRNHSKISQSIIDRCKQWSQYELDMGENQQRASIKYAKAHRTPTPPLAPAGSCTSSEVRSDSPAHDAARQPTPEVPELSHSDSSESSGSSNNAIQNMASSSVPSTPLDVPSTPTPASIDIPRRRLFLESPSPVKSEFSKLESPFLDNFGFVLDEELLPPSSREPSPAHCAINEFLSGLGSNLESLAPIFFQLGIMDVHDLNFLSTLSVADLHDLFPLQSVNGLHVNFMQREYIKEGLRTRLHLDPAVLARAPPRTTPVSSENDPRCQSAVWSFLASLRRPMTGHFQVLMDDGVVSAEDLRWLAQNTQLHADLRKLAPCTSQLSALDWLYIQDGLRNFG</sequence>
<evidence type="ECO:0000313" key="2">
    <source>
        <dbReference type="Proteomes" id="UP001055072"/>
    </source>
</evidence>
<organism evidence="1 2">
    <name type="scientific">Irpex rosettiformis</name>
    <dbReference type="NCBI Taxonomy" id="378272"/>
    <lineage>
        <taxon>Eukaryota</taxon>
        <taxon>Fungi</taxon>
        <taxon>Dikarya</taxon>
        <taxon>Basidiomycota</taxon>
        <taxon>Agaricomycotina</taxon>
        <taxon>Agaricomycetes</taxon>
        <taxon>Polyporales</taxon>
        <taxon>Irpicaceae</taxon>
        <taxon>Irpex</taxon>
    </lineage>
</organism>
<accession>A0ACB8UJ70</accession>
<dbReference type="Proteomes" id="UP001055072">
    <property type="component" value="Unassembled WGS sequence"/>
</dbReference>
<keyword evidence="2" id="KW-1185">Reference proteome</keyword>